<keyword evidence="4" id="KW-0963">Cytoplasm</keyword>
<dbReference type="SUPFAM" id="SSF55821">
    <property type="entry name" value="YrdC/RibB"/>
    <property type="match status" value="1"/>
</dbReference>
<protein>
    <recommendedName>
        <fullName evidence="10">L-threonylcarbamoyladenylate synthase</fullName>
        <ecNumber evidence="3">2.7.7.87</ecNumber>
    </recommendedName>
    <alternativeName>
        <fullName evidence="10">L-threonylcarbamoyladenylate synthase</fullName>
    </alternativeName>
</protein>
<gene>
    <name evidence="13" type="ORF">NDI56_09055</name>
</gene>
<dbReference type="EMBL" id="JAMQON010000002">
    <property type="protein sequence ID" value="MDS0259539.1"/>
    <property type="molecule type" value="Genomic_DNA"/>
</dbReference>
<name>A0ABU2FBC8_9EURY</name>
<feature type="domain" description="YrdC-like" evidence="12">
    <location>
        <begin position="10"/>
        <end position="203"/>
    </location>
</feature>
<keyword evidence="5" id="KW-0808">Transferase</keyword>
<sequence length="217" mass="22746">MSAQILSPSDEHISLAAACVRDGGVVVAPSDTNMALTVVPDSPTAIERVYDSKDRPRDKPLTLFVRDPDDWRRFARHDDPAVVDALTEAFWPGPLNLVLERDAPDLDDRCCRDGTVSVGCLSNPVWRAFADAVGGPVAMTSANRSGTVPDDRLVDVELAADHVGGSVDYILGGEPDGTTRASTILSLASGGAGTATILRQGDLTGAAIEQAAPLALD</sequence>
<keyword evidence="8" id="KW-0547">Nucleotide-binding</keyword>
<dbReference type="InterPro" id="IPR006070">
    <property type="entry name" value="Sua5-like_dom"/>
</dbReference>
<dbReference type="RefSeq" id="WP_310919150.1">
    <property type="nucleotide sequence ID" value="NZ_JAMQON010000002.1"/>
</dbReference>
<evidence type="ECO:0000313" key="13">
    <source>
        <dbReference type="EMBL" id="MDS0259539.1"/>
    </source>
</evidence>
<dbReference type="InterPro" id="IPR017945">
    <property type="entry name" value="DHBP_synth_RibB-like_a/b_dom"/>
</dbReference>
<keyword evidence="14" id="KW-1185">Reference proteome</keyword>
<dbReference type="Gene3D" id="3.90.870.10">
    <property type="entry name" value="DHBP synthase"/>
    <property type="match status" value="1"/>
</dbReference>
<comment type="subcellular location">
    <subcellularLocation>
        <location evidence="1">Cytoplasm</location>
    </subcellularLocation>
</comment>
<accession>A0ABU2FBC8</accession>
<dbReference type="Pfam" id="PF01300">
    <property type="entry name" value="Sua5_yciO_yrdC"/>
    <property type="match status" value="1"/>
</dbReference>
<comment type="similarity">
    <text evidence="2">Belongs to the SUA5 family.</text>
</comment>
<evidence type="ECO:0000256" key="1">
    <source>
        <dbReference type="ARBA" id="ARBA00004496"/>
    </source>
</evidence>
<evidence type="ECO:0000313" key="14">
    <source>
        <dbReference type="Proteomes" id="UP001259659"/>
    </source>
</evidence>
<proteinExistence type="inferred from homology"/>
<evidence type="ECO:0000256" key="11">
    <source>
        <dbReference type="ARBA" id="ARBA00048366"/>
    </source>
</evidence>
<dbReference type="Proteomes" id="UP001259659">
    <property type="component" value="Unassembled WGS sequence"/>
</dbReference>
<evidence type="ECO:0000259" key="12">
    <source>
        <dbReference type="PROSITE" id="PS51163"/>
    </source>
</evidence>
<dbReference type="InterPro" id="IPR050156">
    <property type="entry name" value="TC-AMP_synthase_SUA5"/>
</dbReference>
<comment type="catalytic activity">
    <reaction evidence="11">
        <text>L-threonine + hydrogencarbonate + ATP = L-threonylcarbamoyladenylate + diphosphate + H2O</text>
        <dbReference type="Rhea" id="RHEA:36407"/>
        <dbReference type="ChEBI" id="CHEBI:15377"/>
        <dbReference type="ChEBI" id="CHEBI:17544"/>
        <dbReference type="ChEBI" id="CHEBI:30616"/>
        <dbReference type="ChEBI" id="CHEBI:33019"/>
        <dbReference type="ChEBI" id="CHEBI:57926"/>
        <dbReference type="ChEBI" id="CHEBI:73682"/>
        <dbReference type="EC" id="2.7.7.87"/>
    </reaction>
</comment>
<evidence type="ECO:0000256" key="10">
    <source>
        <dbReference type="ARBA" id="ARBA00029774"/>
    </source>
</evidence>
<evidence type="ECO:0000256" key="3">
    <source>
        <dbReference type="ARBA" id="ARBA00012584"/>
    </source>
</evidence>
<dbReference type="PANTHER" id="PTHR17490:SF16">
    <property type="entry name" value="THREONYLCARBAMOYL-AMP SYNTHASE"/>
    <property type="match status" value="1"/>
</dbReference>
<evidence type="ECO:0000256" key="8">
    <source>
        <dbReference type="ARBA" id="ARBA00022741"/>
    </source>
</evidence>
<keyword evidence="9" id="KW-0067">ATP-binding</keyword>
<dbReference type="EC" id="2.7.7.87" evidence="3"/>
<reference evidence="13 14" key="1">
    <citation type="submission" date="2022-06" db="EMBL/GenBank/DDBJ databases">
        <title>Haloarcula sp. a new haloarchaeum isolate from saline soil.</title>
        <authorList>
            <person name="Strakova D."/>
            <person name="Galisteo C."/>
            <person name="Sanchez-Porro C."/>
            <person name="Ventosa A."/>
        </authorList>
    </citation>
    <scope>NUCLEOTIDE SEQUENCE [LARGE SCALE GENOMIC DNA]</scope>
    <source>
        <strain evidence="13 14">S1CR25-12</strain>
    </source>
</reference>
<keyword evidence="7" id="KW-0548">Nucleotidyltransferase</keyword>
<evidence type="ECO:0000256" key="7">
    <source>
        <dbReference type="ARBA" id="ARBA00022695"/>
    </source>
</evidence>
<evidence type="ECO:0000256" key="4">
    <source>
        <dbReference type="ARBA" id="ARBA00022490"/>
    </source>
</evidence>
<keyword evidence="6" id="KW-0819">tRNA processing</keyword>
<organism evidence="13 14">
    <name type="scientific">Haloarcula saliterrae</name>
    <dbReference type="NCBI Taxonomy" id="2950534"/>
    <lineage>
        <taxon>Archaea</taxon>
        <taxon>Methanobacteriati</taxon>
        <taxon>Methanobacteriota</taxon>
        <taxon>Stenosarchaea group</taxon>
        <taxon>Halobacteria</taxon>
        <taxon>Halobacteriales</taxon>
        <taxon>Haloarculaceae</taxon>
        <taxon>Haloarcula</taxon>
    </lineage>
</organism>
<evidence type="ECO:0000256" key="5">
    <source>
        <dbReference type="ARBA" id="ARBA00022679"/>
    </source>
</evidence>
<dbReference type="PROSITE" id="PS51163">
    <property type="entry name" value="YRDC"/>
    <property type="match status" value="1"/>
</dbReference>
<evidence type="ECO:0000256" key="9">
    <source>
        <dbReference type="ARBA" id="ARBA00022840"/>
    </source>
</evidence>
<evidence type="ECO:0000256" key="6">
    <source>
        <dbReference type="ARBA" id="ARBA00022694"/>
    </source>
</evidence>
<dbReference type="PANTHER" id="PTHR17490">
    <property type="entry name" value="SUA5"/>
    <property type="match status" value="1"/>
</dbReference>
<comment type="caution">
    <text evidence="13">The sequence shown here is derived from an EMBL/GenBank/DDBJ whole genome shotgun (WGS) entry which is preliminary data.</text>
</comment>
<evidence type="ECO:0000256" key="2">
    <source>
        <dbReference type="ARBA" id="ARBA00007663"/>
    </source>
</evidence>